<dbReference type="AlphaFoldDB" id="A0A245ZQI6"/>
<protein>
    <submittedName>
        <fullName evidence="1">Uncharacterized protein</fullName>
    </submittedName>
</protein>
<reference evidence="1 2" key="1">
    <citation type="submission" date="2017-03" db="EMBL/GenBank/DDBJ databases">
        <title>Genome sequence of Sphingomonas mucosissima DSM 17494.</title>
        <authorList>
            <person name="Poehlein A."/>
            <person name="Wuebbeler J.H."/>
            <person name="Steinbuechel A."/>
            <person name="Daniel R."/>
        </authorList>
    </citation>
    <scope>NUCLEOTIDE SEQUENCE [LARGE SCALE GENOMIC DNA]</scope>
    <source>
        <strain evidence="1 2">DSM 17494</strain>
    </source>
</reference>
<keyword evidence="2" id="KW-1185">Reference proteome</keyword>
<comment type="caution">
    <text evidence="1">The sequence shown here is derived from an EMBL/GenBank/DDBJ whole genome shotgun (WGS) entry which is preliminary data.</text>
</comment>
<dbReference type="RefSeq" id="WP_088331288.1">
    <property type="nucleotide sequence ID" value="NZ_NBBJ01000001.1"/>
</dbReference>
<dbReference type="Gene3D" id="3.30.470.20">
    <property type="entry name" value="ATP-grasp fold, B domain"/>
    <property type="match status" value="1"/>
</dbReference>
<dbReference type="SUPFAM" id="SSF56059">
    <property type="entry name" value="Glutathione synthetase ATP-binding domain-like"/>
    <property type="match status" value="1"/>
</dbReference>
<sequence>MTYQVEVLILTSDLDFATDRVCRELTRRGTTFLRLNRERLPEVLVALDPVEPRLTCRNDDLTWTVGPELRSVWWRQGTFDRNVAGGGATLQDQLERSQWSAFMRSMMAFGRARWFNHLSAVYRAETKAVQLAEAARVGFHVPRTVMTNDPGINPPAADGQLVAIKSVDTLLLRDGPDQLFGYTSIMAWNDAAVPELTAAPLTVQQALLEKIDLRVTVVEDRLWCTSIKRGGTGIQGDWRLTAKDQLEIVDHVLSHEDADRCRELVASLGLRYGAIDLAMAAGRTWFIEVNPTGEWGWLDSETRPIAAAIAEALSCPQ</sequence>
<dbReference type="PANTHER" id="PTHR21621">
    <property type="entry name" value="RIBOSOMAL PROTEIN S6 MODIFICATION PROTEIN"/>
    <property type="match status" value="1"/>
</dbReference>
<dbReference type="GO" id="GO:0018169">
    <property type="term" value="F:ribosomal S6-glutamic acid ligase activity"/>
    <property type="evidence" value="ECO:0007669"/>
    <property type="project" value="TreeGrafter"/>
</dbReference>
<dbReference type="GO" id="GO:0005737">
    <property type="term" value="C:cytoplasm"/>
    <property type="evidence" value="ECO:0007669"/>
    <property type="project" value="TreeGrafter"/>
</dbReference>
<accession>A0A245ZQI6</accession>
<evidence type="ECO:0000313" key="2">
    <source>
        <dbReference type="Proteomes" id="UP000197783"/>
    </source>
</evidence>
<organism evidence="1 2">
    <name type="scientific">Sphingomonas mucosissima</name>
    <dbReference type="NCBI Taxonomy" id="370959"/>
    <lineage>
        <taxon>Bacteria</taxon>
        <taxon>Pseudomonadati</taxon>
        <taxon>Pseudomonadota</taxon>
        <taxon>Alphaproteobacteria</taxon>
        <taxon>Sphingomonadales</taxon>
        <taxon>Sphingomonadaceae</taxon>
        <taxon>Sphingomonas</taxon>
    </lineage>
</organism>
<dbReference type="EMBL" id="NBBJ01000001">
    <property type="protein sequence ID" value="OWK32008.1"/>
    <property type="molecule type" value="Genomic_DNA"/>
</dbReference>
<dbReference type="Proteomes" id="UP000197783">
    <property type="component" value="Unassembled WGS sequence"/>
</dbReference>
<dbReference type="PANTHER" id="PTHR21621:SF0">
    <property type="entry name" value="BETA-CITRYLGLUTAMATE SYNTHASE B-RELATED"/>
    <property type="match status" value="1"/>
</dbReference>
<evidence type="ECO:0000313" key="1">
    <source>
        <dbReference type="EMBL" id="OWK32008.1"/>
    </source>
</evidence>
<dbReference type="OrthoDB" id="583309at2"/>
<name>A0A245ZQI6_9SPHN</name>
<gene>
    <name evidence="1" type="ORF">SPMU_03290</name>
</gene>
<proteinExistence type="predicted"/>
<dbReference type="GO" id="GO:0009432">
    <property type="term" value="P:SOS response"/>
    <property type="evidence" value="ECO:0007669"/>
    <property type="project" value="TreeGrafter"/>
</dbReference>